<dbReference type="PROSITE" id="PS00216">
    <property type="entry name" value="SUGAR_TRANSPORT_1"/>
    <property type="match status" value="1"/>
</dbReference>
<evidence type="ECO:0000256" key="1">
    <source>
        <dbReference type="ARBA" id="ARBA00004651"/>
    </source>
</evidence>
<dbReference type="Pfam" id="PF07690">
    <property type="entry name" value="MFS_1"/>
    <property type="match status" value="2"/>
</dbReference>
<keyword evidence="5 7" id="KW-1133">Transmembrane helix</keyword>
<dbReference type="CDD" id="cd17329">
    <property type="entry name" value="MFS_MdtH_MDR_like"/>
    <property type="match status" value="1"/>
</dbReference>
<name>A0ABT9J319_9BACL</name>
<protein>
    <submittedName>
        <fullName evidence="9">MFS transporter</fullName>
    </submittedName>
</protein>
<sequence>MKFKDFHMNIKIRIVETFISKFIGSMIFPFMAIYLSSHYGLKTAGVLLLMNVIIGIVISFFGGYFSDNYGRKKIMLYAEIGRFMAFVIMMISNSPWFESVAITFLMMTANTVFMGLSGPANQAMLIDVSKPEQRKVMYSITYWANNLSIALGAILGALFFENYLFELLIALSFGALSVVILILFFIEESYIPTKRDNASSHMVEMLTTYTLVFKDKLFVWFMVAGVLILSMEFQLANYIGIRLSEGMGTQKFLYWDVDGVNMVGFLLTENTVLVVIFLLFTTKLFERYSDKSVLLIGSVLFVVGYGVVSYSNSIWLLFIFMIIGTLGEVVKLPVQQSYTAAIPPEYVRSSYMAVVQMSFHFALVISSISVTISAYLSPSMMSLVIVGIGFAGITIYYLIFDELQKRVEKNNESVESNEKLAS</sequence>
<dbReference type="Proteomes" id="UP001231941">
    <property type="component" value="Unassembled WGS sequence"/>
</dbReference>
<dbReference type="InterPro" id="IPR050171">
    <property type="entry name" value="MFS_Transporters"/>
</dbReference>
<feature type="transmembrane region" description="Helical" evidence="7">
    <location>
        <begin position="12"/>
        <end position="35"/>
    </location>
</feature>
<feature type="transmembrane region" description="Helical" evidence="7">
    <location>
        <begin position="74"/>
        <end position="91"/>
    </location>
</feature>
<feature type="transmembrane region" description="Helical" evidence="7">
    <location>
        <begin position="217"/>
        <end position="239"/>
    </location>
</feature>
<dbReference type="EMBL" id="JAVAMP010000011">
    <property type="protein sequence ID" value="MDP5275975.1"/>
    <property type="molecule type" value="Genomic_DNA"/>
</dbReference>
<evidence type="ECO:0000256" key="3">
    <source>
        <dbReference type="ARBA" id="ARBA00022475"/>
    </source>
</evidence>
<dbReference type="PANTHER" id="PTHR23517">
    <property type="entry name" value="RESISTANCE PROTEIN MDTM, PUTATIVE-RELATED-RELATED"/>
    <property type="match status" value="1"/>
</dbReference>
<dbReference type="RefSeq" id="WP_305993285.1">
    <property type="nucleotide sequence ID" value="NZ_JAVAMP010000011.1"/>
</dbReference>
<feature type="transmembrane region" description="Helical" evidence="7">
    <location>
        <begin position="292"/>
        <end position="308"/>
    </location>
</feature>
<keyword evidence="10" id="KW-1185">Reference proteome</keyword>
<evidence type="ECO:0000256" key="6">
    <source>
        <dbReference type="ARBA" id="ARBA00023136"/>
    </source>
</evidence>
<keyword evidence="2" id="KW-0813">Transport</keyword>
<dbReference type="InterPro" id="IPR036259">
    <property type="entry name" value="MFS_trans_sf"/>
</dbReference>
<feature type="transmembrane region" description="Helical" evidence="7">
    <location>
        <begin position="165"/>
        <end position="186"/>
    </location>
</feature>
<dbReference type="SUPFAM" id="SSF103473">
    <property type="entry name" value="MFS general substrate transporter"/>
    <property type="match status" value="1"/>
</dbReference>
<feature type="transmembrane region" description="Helical" evidence="7">
    <location>
        <begin position="259"/>
        <end position="280"/>
    </location>
</feature>
<dbReference type="Gene3D" id="1.20.1250.20">
    <property type="entry name" value="MFS general substrate transporter like domains"/>
    <property type="match status" value="2"/>
</dbReference>
<evidence type="ECO:0000256" key="7">
    <source>
        <dbReference type="SAM" id="Phobius"/>
    </source>
</evidence>
<feature type="domain" description="Major facilitator superfamily (MFS) profile" evidence="8">
    <location>
        <begin position="1"/>
        <end position="404"/>
    </location>
</feature>
<feature type="transmembrane region" description="Helical" evidence="7">
    <location>
        <begin position="97"/>
        <end position="116"/>
    </location>
</feature>
<feature type="transmembrane region" description="Helical" evidence="7">
    <location>
        <begin position="136"/>
        <end position="159"/>
    </location>
</feature>
<feature type="transmembrane region" description="Helical" evidence="7">
    <location>
        <begin position="314"/>
        <end position="330"/>
    </location>
</feature>
<accession>A0ABT9J319</accession>
<evidence type="ECO:0000313" key="9">
    <source>
        <dbReference type="EMBL" id="MDP5275975.1"/>
    </source>
</evidence>
<feature type="transmembrane region" description="Helical" evidence="7">
    <location>
        <begin position="41"/>
        <end position="62"/>
    </location>
</feature>
<gene>
    <name evidence="9" type="ORF">Q5Y73_17895</name>
</gene>
<dbReference type="PANTHER" id="PTHR23517:SF3">
    <property type="entry name" value="INTEGRAL MEMBRANE TRANSPORT PROTEIN"/>
    <property type="match status" value="1"/>
</dbReference>
<keyword evidence="6 7" id="KW-0472">Membrane</keyword>
<dbReference type="InterPro" id="IPR020846">
    <property type="entry name" value="MFS_dom"/>
</dbReference>
<feature type="transmembrane region" description="Helical" evidence="7">
    <location>
        <begin position="381"/>
        <end position="400"/>
    </location>
</feature>
<comment type="subcellular location">
    <subcellularLocation>
        <location evidence="1">Cell membrane</location>
        <topology evidence="1">Multi-pass membrane protein</topology>
    </subcellularLocation>
</comment>
<feature type="transmembrane region" description="Helical" evidence="7">
    <location>
        <begin position="351"/>
        <end position="375"/>
    </location>
</feature>
<comment type="caution">
    <text evidence="9">The sequence shown here is derived from an EMBL/GenBank/DDBJ whole genome shotgun (WGS) entry which is preliminary data.</text>
</comment>
<evidence type="ECO:0000256" key="2">
    <source>
        <dbReference type="ARBA" id="ARBA00022448"/>
    </source>
</evidence>
<reference evidence="9 10" key="1">
    <citation type="submission" date="2023-08" db="EMBL/GenBank/DDBJ databases">
        <authorList>
            <person name="Park J.-S."/>
        </authorList>
    </citation>
    <scope>NUCLEOTIDE SEQUENCE [LARGE SCALE GENOMIC DNA]</scope>
    <source>
        <strain evidence="9 10">2205SS18-9</strain>
    </source>
</reference>
<organism evidence="9 10">
    <name type="scientific">Chengkuizengella axinellae</name>
    <dbReference type="NCBI Taxonomy" id="3064388"/>
    <lineage>
        <taxon>Bacteria</taxon>
        <taxon>Bacillati</taxon>
        <taxon>Bacillota</taxon>
        <taxon>Bacilli</taxon>
        <taxon>Bacillales</taxon>
        <taxon>Paenibacillaceae</taxon>
        <taxon>Chengkuizengella</taxon>
    </lineage>
</organism>
<evidence type="ECO:0000259" key="8">
    <source>
        <dbReference type="PROSITE" id="PS50850"/>
    </source>
</evidence>
<proteinExistence type="predicted"/>
<keyword evidence="4 7" id="KW-0812">Transmembrane</keyword>
<keyword evidence="3" id="KW-1003">Cell membrane</keyword>
<dbReference type="InterPro" id="IPR005829">
    <property type="entry name" value="Sugar_transporter_CS"/>
</dbReference>
<evidence type="ECO:0000313" key="10">
    <source>
        <dbReference type="Proteomes" id="UP001231941"/>
    </source>
</evidence>
<dbReference type="InterPro" id="IPR011701">
    <property type="entry name" value="MFS"/>
</dbReference>
<dbReference type="PROSITE" id="PS50850">
    <property type="entry name" value="MFS"/>
    <property type="match status" value="1"/>
</dbReference>
<evidence type="ECO:0000256" key="5">
    <source>
        <dbReference type="ARBA" id="ARBA00022989"/>
    </source>
</evidence>
<evidence type="ECO:0000256" key="4">
    <source>
        <dbReference type="ARBA" id="ARBA00022692"/>
    </source>
</evidence>